<sequence>MAEDGAPRPAVPRWRKPPVRILEYNMDTPFLNNKVDIGMWLCASEITNHDNFVKAKTVTTPSLVSVKNGEAYGLVATSY</sequence>
<proteinExistence type="predicted"/>
<dbReference type="OrthoDB" id="1415772at2759"/>
<organism evidence="1 2">
    <name type="scientific">Trifolium subterraneum</name>
    <name type="common">Subterranean clover</name>
    <dbReference type="NCBI Taxonomy" id="3900"/>
    <lineage>
        <taxon>Eukaryota</taxon>
        <taxon>Viridiplantae</taxon>
        <taxon>Streptophyta</taxon>
        <taxon>Embryophyta</taxon>
        <taxon>Tracheophyta</taxon>
        <taxon>Spermatophyta</taxon>
        <taxon>Magnoliopsida</taxon>
        <taxon>eudicotyledons</taxon>
        <taxon>Gunneridae</taxon>
        <taxon>Pentapetalae</taxon>
        <taxon>rosids</taxon>
        <taxon>fabids</taxon>
        <taxon>Fabales</taxon>
        <taxon>Fabaceae</taxon>
        <taxon>Papilionoideae</taxon>
        <taxon>50 kb inversion clade</taxon>
        <taxon>NPAAA clade</taxon>
        <taxon>Hologalegina</taxon>
        <taxon>IRL clade</taxon>
        <taxon>Trifolieae</taxon>
        <taxon>Trifolium</taxon>
    </lineage>
</organism>
<gene>
    <name evidence="1" type="ORF">TSUD_125820</name>
</gene>
<evidence type="ECO:0000313" key="2">
    <source>
        <dbReference type="Proteomes" id="UP000242715"/>
    </source>
</evidence>
<dbReference type="EMBL" id="DF973360">
    <property type="protein sequence ID" value="GAU27636.1"/>
    <property type="molecule type" value="Genomic_DNA"/>
</dbReference>
<reference evidence="2" key="1">
    <citation type="journal article" date="2017" name="Front. Plant Sci.">
        <title>Climate Clever Clovers: New Paradigm to Reduce the Environmental Footprint of Ruminants by Breeding Low Methanogenic Forages Utilizing Haplotype Variation.</title>
        <authorList>
            <person name="Kaur P."/>
            <person name="Appels R."/>
            <person name="Bayer P.E."/>
            <person name="Keeble-Gagnere G."/>
            <person name="Wang J."/>
            <person name="Hirakawa H."/>
            <person name="Shirasawa K."/>
            <person name="Vercoe P."/>
            <person name="Stefanova K."/>
            <person name="Durmic Z."/>
            <person name="Nichols P."/>
            <person name="Revell C."/>
            <person name="Isobe S.N."/>
            <person name="Edwards D."/>
            <person name="Erskine W."/>
        </authorList>
    </citation>
    <scope>NUCLEOTIDE SEQUENCE [LARGE SCALE GENOMIC DNA]</scope>
    <source>
        <strain evidence="2">cv. Daliak</strain>
    </source>
</reference>
<name>A0A2Z6M692_TRISU</name>
<dbReference type="Proteomes" id="UP000242715">
    <property type="component" value="Unassembled WGS sequence"/>
</dbReference>
<dbReference type="AlphaFoldDB" id="A0A2Z6M692"/>
<protein>
    <submittedName>
        <fullName evidence="1">Uncharacterized protein</fullName>
    </submittedName>
</protein>
<keyword evidence="2" id="KW-1185">Reference proteome</keyword>
<evidence type="ECO:0000313" key="1">
    <source>
        <dbReference type="EMBL" id="GAU27636.1"/>
    </source>
</evidence>
<accession>A0A2Z6M692</accession>